<sequence length="357" mass="39483">MKCSDPACGKTITRPLELYDGRLACPYCKKIIGASGGGFRISAKSDTLFRQSEICFLRWLSSDDKYGKESMRLLDNAVDLCKEAALEGDPRAAVRLGYYYDKDFVETNRSEEARCRVAYNYYASVCFDRSVGAFPTERGVTAPDRDELRLEAAQLLLGMLALTPDEFDAIEMYNFARNKAEAERLLGVRFPVRRAATAAEPDRVKEASLVLASCFASGRTPLFGMFRLGGDELAALVSGDDFGKLLGRRRIRLGVYAEAEGGGVDARDRMQMLTNRALVRSVVPMYSGRTAYLYFYDTRGPGAVMSALEADNGRLLKTLAAEGGRSSYVFYDDDITMYNKGGQKRAAERLINAVIQG</sequence>
<comment type="caution">
    <text evidence="1">The sequence shown here is derived from an EMBL/GenBank/DDBJ whole genome shotgun (WGS) entry which is preliminary data.</text>
</comment>
<dbReference type="AlphaFoldDB" id="A0A9D1TQH6"/>
<reference evidence="1" key="2">
    <citation type="submission" date="2021-04" db="EMBL/GenBank/DDBJ databases">
        <authorList>
            <person name="Gilroy R."/>
        </authorList>
    </citation>
    <scope>NUCLEOTIDE SEQUENCE</scope>
    <source>
        <strain evidence="1">12435</strain>
    </source>
</reference>
<evidence type="ECO:0000313" key="1">
    <source>
        <dbReference type="EMBL" id="HIW01760.1"/>
    </source>
</evidence>
<proteinExistence type="predicted"/>
<dbReference type="EMBL" id="DXHS01000006">
    <property type="protein sequence ID" value="HIW01760.1"/>
    <property type="molecule type" value="Genomic_DNA"/>
</dbReference>
<gene>
    <name evidence="1" type="ORF">H9892_00245</name>
</gene>
<name>A0A9D1TQH6_9FIRM</name>
<reference evidence="1" key="1">
    <citation type="journal article" date="2021" name="PeerJ">
        <title>Extensive microbial diversity within the chicken gut microbiome revealed by metagenomics and culture.</title>
        <authorList>
            <person name="Gilroy R."/>
            <person name="Ravi A."/>
            <person name="Getino M."/>
            <person name="Pursley I."/>
            <person name="Horton D.L."/>
            <person name="Alikhan N.F."/>
            <person name="Baker D."/>
            <person name="Gharbi K."/>
            <person name="Hall N."/>
            <person name="Watson M."/>
            <person name="Adriaenssens E.M."/>
            <person name="Foster-Nyarko E."/>
            <person name="Jarju S."/>
            <person name="Secka A."/>
            <person name="Antonio M."/>
            <person name="Oren A."/>
            <person name="Chaudhuri R.R."/>
            <person name="La Ragione R."/>
            <person name="Hildebrand F."/>
            <person name="Pallen M.J."/>
        </authorList>
    </citation>
    <scope>NUCLEOTIDE SEQUENCE</scope>
    <source>
        <strain evidence="1">12435</strain>
    </source>
</reference>
<accession>A0A9D1TQH6</accession>
<protein>
    <submittedName>
        <fullName evidence="1">Uncharacterized protein</fullName>
    </submittedName>
</protein>
<organism evidence="1 2">
    <name type="scientific">Candidatus Protoclostridium stercorigallinarum</name>
    <dbReference type="NCBI Taxonomy" id="2838741"/>
    <lineage>
        <taxon>Bacteria</taxon>
        <taxon>Bacillati</taxon>
        <taxon>Bacillota</taxon>
        <taxon>Clostridia</taxon>
        <taxon>Candidatus Protoclostridium</taxon>
    </lineage>
</organism>
<evidence type="ECO:0000313" key="2">
    <source>
        <dbReference type="Proteomes" id="UP000823990"/>
    </source>
</evidence>
<dbReference type="Proteomes" id="UP000823990">
    <property type="component" value="Unassembled WGS sequence"/>
</dbReference>